<name>A0A7W9ERW3_9SPHN</name>
<dbReference type="InterPro" id="IPR020094">
    <property type="entry name" value="TruA/RsuA/RluB/E/F_N"/>
</dbReference>
<sequence length="113" mass="12392">MKIDRIADPDWLAAFAEPVIDEGERLMAAAVRLLRAGPRSSWIEVVLTEGRNRQVRRMMKARGAHVLRLVRVAIGSMTLGDLDKGGTRRLSAGEAASVHKIPHADRGEVEALT</sequence>
<keyword evidence="1" id="KW-0413">Isomerase</keyword>
<dbReference type="InterPro" id="IPR020103">
    <property type="entry name" value="PsdUridine_synth_cat_dom_sf"/>
</dbReference>
<reference evidence="3 4" key="1">
    <citation type="submission" date="2020-08" db="EMBL/GenBank/DDBJ databases">
        <title>Genomic Encyclopedia of Type Strains, Phase IV (KMG-IV): sequencing the most valuable type-strain genomes for metagenomic binning, comparative biology and taxonomic classification.</title>
        <authorList>
            <person name="Goeker M."/>
        </authorList>
    </citation>
    <scope>NUCLEOTIDE SEQUENCE [LARGE SCALE GENOMIC DNA]</scope>
    <source>
        <strain evidence="3 4">DSM 27163</strain>
    </source>
</reference>
<dbReference type="EMBL" id="JACIJH010000015">
    <property type="protein sequence ID" value="MBB5708118.1"/>
    <property type="molecule type" value="Genomic_DNA"/>
</dbReference>
<evidence type="ECO:0000313" key="3">
    <source>
        <dbReference type="EMBL" id="MBB5708118.1"/>
    </source>
</evidence>
<dbReference type="SUPFAM" id="SSF55120">
    <property type="entry name" value="Pseudouridine synthase"/>
    <property type="match status" value="1"/>
</dbReference>
<evidence type="ECO:0000313" key="4">
    <source>
        <dbReference type="Proteomes" id="UP000537161"/>
    </source>
</evidence>
<protein>
    <submittedName>
        <fullName evidence="3">Pseudouridine synthase</fullName>
    </submittedName>
</protein>
<dbReference type="GO" id="GO:0140098">
    <property type="term" value="F:catalytic activity, acting on RNA"/>
    <property type="evidence" value="ECO:0007669"/>
    <property type="project" value="UniProtKB-ARBA"/>
</dbReference>
<proteinExistence type="predicted"/>
<dbReference type="RefSeq" id="WP_184100586.1">
    <property type="nucleotide sequence ID" value="NZ_JACIJH010000015.1"/>
</dbReference>
<evidence type="ECO:0000256" key="2">
    <source>
        <dbReference type="SAM" id="MobiDB-lite"/>
    </source>
</evidence>
<dbReference type="Gene3D" id="3.30.70.1560">
    <property type="entry name" value="Alpha-L RNA-binding motif"/>
    <property type="match status" value="1"/>
</dbReference>
<dbReference type="PANTHER" id="PTHR47683:SF2">
    <property type="entry name" value="RNA-BINDING S4 DOMAIN-CONTAINING PROTEIN"/>
    <property type="match status" value="1"/>
</dbReference>
<keyword evidence="4" id="KW-1185">Reference proteome</keyword>
<dbReference type="InterPro" id="IPR042092">
    <property type="entry name" value="PsdUridine_s_RsuA/RluB/E/F_cat"/>
</dbReference>
<evidence type="ECO:0000256" key="1">
    <source>
        <dbReference type="ARBA" id="ARBA00023235"/>
    </source>
</evidence>
<feature type="region of interest" description="Disordered" evidence="2">
    <location>
        <begin position="93"/>
        <end position="113"/>
    </location>
</feature>
<gene>
    <name evidence="3" type="ORF">FHR21_003497</name>
</gene>
<accession>A0A7W9ERW3</accession>
<dbReference type="InterPro" id="IPR050343">
    <property type="entry name" value="RsuA_PseudoU_synthase"/>
</dbReference>
<organism evidence="3 4">
    <name type="scientific">Sphingopyxis panaciterrulae</name>
    <dbReference type="NCBI Taxonomy" id="462372"/>
    <lineage>
        <taxon>Bacteria</taxon>
        <taxon>Pseudomonadati</taxon>
        <taxon>Pseudomonadota</taxon>
        <taxon>Alphaproteobacteria</taxon>
        <taxon>Sphingomonadales</taxon>
        <taxon>Sphingomonadaceae</taxon>
        <taxon>Sphingopyxis</taxon>
    </lineage>
</organism>
<dbReference type="GO" id="GO:0001522">
    <property type="term" value="P:pseudouridine synthesis"/>
    <property type="evidence" value="ECO:0007669"/>
    <property type="project" value="InterPro"/>
</dbReference>
<dbReference type="Gene3D" id="3.30.70.580">
    <property type="entry name" value="Pseudouridine synthase I, catalytic domain, N-terminal subdomain"/>
    <property type="match status" value="1"/>
</dbReference>
<feature type="compositionally biased region" description="Basic and acidic residues" evidence="2">
    <location>
        <begin position="102"/>
        <end position="113"/>
    </location>
</feature>
<dbReference type="GO" id="GO:0009982">
    <property type="term" value="F:pseudouridine synthase activity"/>
    <property type="evidence" value="ECO:0007669"/>
    <property type="project" value="InterPro"/>
</dbReference>
<dbReference type="PANTHER" id="PTHR47683">
    <property type="entry name" value="PSEUDOURIDINE SYNTHASE FAMILY PROTEIN-RELATED"/>
    <property type="match status" value="1"/>
</dbReference>
<dbReference type="Proteomes" id="UP000537161">
    <property type="component" value="Unassembled WGS sequence"/>
</dbReference>
<dbReference type="GO" id="GO:0003723">
    <property type="term" value="F:RNA binding"/>
    <property type="evidence" value="ECO:0007669"/>
    <property type="project" value="InterPro"/>
</dbReference>
<dbReference type="AlphaFoldDB" id="A0A7W9ERW3"/>
<dbReference type="GO" id="GO:0006396">
    <property type="term" value="P:RNA processing"/>
    <property type="evidence" value="ECO:0007669"/>
    <property type="project" value="UniProtKB-ARBA"/>
</dbReference>
<comment type="caution">
    <text evidence="3">The sequence shown here is derived from an EMBL/GenBank/DDBJ whole genome shotgun (WGS) entry which is preliminary data.</text>
</comment>